<keyword evidence="4 7" id="KW-0812">Transmembrane</keyword>
<proteinExistence type="inferred from homology"/>
<dbReference type="EMBL" id="DTDJ01000051">
    <property type="protein sequence ID" value="HGL18411.1"/>
    <property type="molecule type" value="Genomic_DNA"/>
</dbReference>
<evidence type="ECO:0000313" key="8">
    <source>
        <dbReference type="EMBL" id="HGL18411.1"/>
    </source>
</evidence>
<feature type="transmembrane region" description="Helical" evidence="7">
    <location>
        <begin position="70"/>
        <end position="94"/>
    </location>
</feature>
<evidence type="ECO:0000256" key="2">
    <source>
        <dbReference type="ARBA" id="ARBA00005262"/>
    </source>
</evidence>
<evidence type="ECO:0000256" key="1">
    <source>
        <dbReference type="ARBA" id="ARBA00004651"/>
    </source>
</evidence>
<protein>
    <submittedName>
        <fullName evidence="8">Chromate transporter</fullName>
    </submittedName>
</protein>
<dbReference type="PANTHER" id="PTHR43663">
    <property type="entry name" value="CHROMATE TRANSPORT PROTEIN-RELATED"/>
    <property type="match status" value="1"/>
</dbReference>
<accession>A0A7V3ZZU1</accession>
<organism evidence="8">
    <name type="scientific">candidate division WOR-3 bacterium</name>
    <dbReference type="NCBI Taxonomy" id="2052148"/>
    <lineage>
        <taxon>Bacteria</taxon>
        <taxon>Bacteria division WOR-3</taxon>
    </lineage>
</organism>
<dbReference type="AlphaFoldDB" id="A0A7V3ZZU1"/>
<dbReference type="PANTHER" id="PTHR43663:SF1">
    <property type="entry name" value="CHROMATE TRANSPORTER"/>
    <property type="match status" value="1"/>
</dbReference>
<keyword evidence="6 7" id="KW-0472">Membrane</keyword>
<dbReference type="InterPro" id="IPR003370">
    <property type="entry name" value="Chromate_transpt"/>
</dbReference>
<name>A0A7V3ZZU1_UNCW3</name>
<dbReference type="InterPro" id="IPR052518">
    <property type="entry name" value="CHR_Transporter"/>
</dbReference>
<dbReference type="GO" id="GO:0015109">
    <property type="term" value="F:chromate transmembrane transporter activity"/>
    <property type="evidence" value="ECO:0007669"/>
    <property type="project" value="InterPro"/>
</dbReference>
<evidence type="ECO:0000256" key="6">
    <source>
        <dbReference type="ARBA" id="ARBA00023136"/>
    </source>
</evidence>
<feature type="transmembrane region" description="Helical" evidence="7">
    <location>
        <begin position="106"/>
        <end position="130"/>
    </location>
</feature>
<reference evidence="8" key="1">
    <citation type="journal article" date="2020" name="mSystems">
        <title>Genome- and Community-Level Interaction Insights into Carbon Utilization and Element Cycling Functions of Hydrothermarchaeota in Hydrothermal Sediment.</title>
        <authorList>
            <person name="Zhou Z."/>
            <person name="Liu Y."/>
            <person name="Xu W."/>
            <person name="Pan J."/>
            <person name="Luo Z.H."/>
            <person name="Li M."/>
        </authorList>
    </citation>
    <scope>NUCLEOTIDE SEQUENCE [LARGE SCALE GENOMIC DNA]</scope>
    <source>
        <strain evidence="8">SpSt-69</strain>
    </source>
</reference>
<feature type="transmembrane region" description="Helical" evidence="7">
    <location>
        <begin position="150"/>
        <end position="172"/>
    </location>
</feature>
<comment type="caution">
    <text evidence="8">The sequence shown here is derived from an EMBL/GenBank/DDBJ whole genome shotgun (WGS) entry which is preliminary data.</text>
</comment>
<sequence length="173" mass="19337">MVLLRLFAEFFKIGIVTFGGGQAMLPLLQRTFVIELHWITQERFLHFISVAEVTPGPIALNMATFIGYEIYGVIGSLFATLGVVMPSFLIILLVARFEGQFKKNLVYKRFMLGIKPVIAALLINAIYLIVRRGFTGVTPYIVATLSFVVFNFYKKSPVIILLATGILGIFVLK</sequence>
<keyword evidence="5 7" id="KW-1133">Transmembrane helix</keyword>
<keyword evidence="3" id="KW-1003">Cell membrane</keyword>
<comment type="subcellular location">
    <subcellularLocation>
        <location evidence="1">Cell membrane</location>
        <topology evidence="1">Multi-pass membrane protein</topology>
    </subcellularLocation>
</comment>
<evidence type="ECO:0000256" key="4">
    <source>
        <dbReference type="ARBA" id="ARBA00022692"/>
    </source>
</evidence>
<evidence type="ECO:0000256" key="3">
    <source>
        <dbReference type="ARBA" id="ARBA00022475"/>
    </source>
</evidence>
<dbReference type="GO" id="GO:0005886">
    <property type="term" value="C:plasma membrane"/>
    <property type="evidence" value="ECO:0007669"/>
    <property type="project" value="UniProtKB-SubCell"/>
</dbReference>
<comment type="similarity">
    <text evidence="2">Belongs to the chromate ion transporter (CHR) (TC 2.A.51) family.</text>
</comment>
<evidence type="ECO:0000256" key="7">
    <source>
        <dbReference type="SAM" id="Phobius"/>
    </source>
</evidence>
<evidence type="ECO:0000256" key="5">
    <source>
        <dbReference type="ARBA" id="ARBA00022989"/>
    </source>
</evidence>
<gene>
    <name evidence="8" type="ORF">ENU66_08800</name>
</gene>
<dbReference type="Pfam" id="PF02417">
    <property type="entry name" value="Chromate_transp"/>
    <property type="match status" value="1"/>
</dbReference>